<dbReference type="InterPro" id="IPR006311">
    <property type="entry name" value="TAT_signal"/>
</dbReference>
<dbReference type="RefSeq" id="WP_179284168.1">
    <property type="nucleotide sequence ID" value="NZ_NEVM01000005.1"/>
</dbReference>
<dbReference type="Gene3D" id="3.40.190.10">
    <property type="entry name" value="Periplasmic binding protein-like II"/>
    <property type="match status" value="1"/>
</dbReference>
<protein>
    <submittedName>
        <fullName evidence="2">ABC transporter substrate-binding protein</fullName>
    </submittedName>
</protein>
<comment type="caution">
    <text evidence="2">The sequence shown here is derived from an EMBL/GenBank/DDBJ whole genome shotgun (WGS) entry which is preliminary data.</text>
</comment>
<name>A0A261S197_9BORD</name>
<comment type="similarity">
    <text evidence="1">Belongs to the UPF0065 (bug) family.</text>
</comment>
<dbReference type="Proteomes" id="UP000216020">
    <property type="component" value="Unassembled WGS sequence"/>
</dbReference>
<dbReference type="SUPFAM" id="SSF53850">
    <property type="entry name" value="Periplasmic binding protein-like II"/>
    <property type="match status" value="1"/>
</dbReference>
<sequence>MNDISRRSVLKAGVAMAAGWYMPRSFAQAVLPKGTINLIVPFAAGGATDIVSRLVAQKLGERIQRTVVVENIGGGGGAIGAAKAARADPTGNTLLMGTIATHVINPLSMESLSYNAQKDFTPISLIATVPNVLLVNPSVKARNVQELIALLKAKPGQFSYGSSGVGTPPHLSGELFKAMAGVDMVHVPYKGGGPAMTDLIAGQIPILFDVLTGAASHIRAGSARALAVTTKARVASFPDLPTVAESGVPGYETWTWNAIFGPAGMPRPMVASLNDALKAVVALPDVQTQLKELSATPVGSSPEALATLVSAETEKWGAVIKSIGGLKRG</sequence>
<evidence type="ECO:0000256" key="1">
    <source>
        <dbReference type="ARBA" id="ARBA00006987"/>
    </source>
</evidence>
<dbReference type="AlphaFoldDB" id="A0A261S197"/>
<dbReference type="Pfam" id="PF03401">
    <property type="entry name" value="TctC"/>
    <property type="match status" value="1"/>
</dbReference>
<evidence type="ECO:0000313" key="3">
    <source>
        <dbReference type="Proteomes" id="UP000216020"/>
    </source>
</evidence>
<proteinExistence type="inferred from homology"/>
<dbReference type="Gene3D" id="3.40.190.150">
    <property type="entry name" value="Bordetella uptake gene, domain 1"/>
    <property type="match status" value="1"/>
</dbReference>
<accession>A0A261S197</accession>
<dbReference type="PANTHER" id="PTHR42928">
    <property type="entry name" value="TRICARBOXYLATE-BINDING PROTEIN"/>
    <property type="match status" value="1"/>
</dbReference>
<evidence type="ECO:0000313" key="2">
    <source>
        <dbReference type="EMBL" id="OZI31109.1"/>
    </source>
</evidence>
<dbReference type="InterPro" id="IPR042100">
    <property type="entry name" value="Bug_dom1"/>
</dbReference>
<keyword evidence="3" id="KW-1185">Reference proteome</keyword>
<organism evidence="2 3">
    <name type="scientific">Bordetella genomosp. 10</name>
    <dbReference type="NCBI Taxonomy" id="1416804"/>
    <lineage>
        <taxon>Bacteria</taxon>
        <taxon>Pseudomonadati</taxon>
        <taxon>Pseudomonadota</taxon>
        <taxon>Betaproteobacteria</taxon>
        <taxon>Burkholderiales</taxon>
        <taxon>Alcaligenaceae</taxon>
        <taxon>Bordetella</taxon>
    </lineage>
</organism>
<dbReference type="CDD" id="cd13578">
    <property type="entry name" value="PBP2_Bug27"/>
    <property type="match status" value="1"/>
</dbReference>
<gene>
    <name evidence="2" type="ORF">CAL29_24555</name>
</gene>
<dbReference type="PIRSF" id="PIRSF017082">
    <property type="entry name" value="YflP"/>
    <property type="match status" value="1"/>
</dbReference>
<dbReference type="PANTHER" id="PTHR42928:SF5">
    <property type="entry name" value="BLR1237 PROTEIN"/>
    <property type="match status" value="1"/>
</dbReference>
<reference evidence="3" key="1">
    <citation type="submission" date="2017-05" db="EMBL/GenBank/DDBJ databases">
        <title>Complete and WGS of Bordetella genogroups.</title>
        <authorList>
            <person name="Spilker T."/>
            <person name="Lipuma J."/>
        </authorList>
    </citation>
    <scope>NUCLEOTIDE SEQUENCE [LARGE SCALE GENOMIC DNA]</scope>
    <source>
        <strain evidence="3">AU16122</strain>
    </source>
</reference>
<dbReference type="InterPro" id="IPR005064">
    <property type="entry name" value="BUG"/>
</dbReference>
<dbReference type="EMBL" id="NEVM01000005">
    <property type="protein sequence ID" value="OZI31109.1"/>
    <property type="molecule type" value="Genomic_DNA"/>
</dbReference>
<dbReference type="PROSITE" id="PS51318">
    <property type="entry name" value="TAT"/>
    <property type="match status" value="1"/>
</dbReference>